<dbReference type="GO" id="GO:0009143">
    <property type="term" value="P:nucleoside triphosphate catabolic process"/>
    <property type="evidence" value="ECO:0007669"/>
    <property type="project" value="InterPro"/>
</dbReference>
<keyword evidence="2" id="KW-1185">Reference proteome</keyword>
<dbReference type="EMBL" id="CP001848">
    <property type="protein sequence ID" value="ADB16249.1"/>
    <property type="molecule type" value="Genomic_DNA"/>
</dbReference>
<dbReference type="eggNOG" id="COG1694">
    <property type="taxonomic scope" value="Bacteria"/>
</dbReference>
<dbReference type="CDD" id="cd11537">
    <property type="entry name" value="NTP-PPase_RS21-C6_like"/>
    <property type="match status" value="1"/>
</dbReference>
<dbReference type="Gene3D" id="1.10.287.1080">
    <property type="entry name" value="MazG-like"/>
    <property type="match status" value="1"/>
</dbReference>
<sequence>MHDQATTIAELRALVQRFVDERDWRQFHTAKNLAMSIAIEAAELMEHFQWLDQQASQAIAQQEVKKAVVAEELADVLSYVLAISSALEIDLASSLEAKMVKNALKYPADQIRGRYGHDDERAS</sequence>
<name>D2QY35_PIRSD</name>
<organism evidence="1 2">
    <name type="scientific">Pirellula staleyi (strain ATCC 27377 / DSM 6068 / ICPB 4128)</name>
    <name type="common">Pirella staleyi</name>
    <dbReference type="NCBI Taxonomy" id="530564"/>
    <lineage>
        <taxon>Bacteria</taxon>
        <taxon>Pseudomonadati</taxon>
        <taxon>Planctomycetota</taxon>
        <taxon>Planctomycetia</taxon>
        <taxon>Pirellulales</taxon>
        <taxon>Pirellulaceae</taxon>
        <taxon>Pirellula</taxon>
    </lineage>
</organism>
<protein>
    <recommendedName>
        <fullName evidence="3">MazG nucleotide pyrophosphohydrolase</fullName>
    </recommendedName>
</protein>
<dbReference type="PIRSF" id="PIRSF029826">
    <property type="entry name" value="UCP029826_pph"/>
    <property type="match status" value="1"/>
</dbReference>
<dbReference type="AlphaFoldDB" id="D2QY35"/>
<dbReference type="GO" id="GO:0047429">
    <property type="term" value="F:nucleoside triphosphate diphosphatase activity"/>
    <property type="evidence" value="ECO:0007669"/>
    <property type="project" value="InterPro"/>
</dbReference>
<gene>
    <name evidence="1" type="ordered locus">Psta_1574</name>
</gene>
<dbReference type="SUPFAM" id="SSF101386">
    <property type="entry name" value="all-alpha NTP pyrophosphatases"/>
    <property type="match status" value="1"/>
</dbReference>
<dbReference type="InterPro" id="IPR052555">
    <property type="entry name" value="dCTP_Pyrophosphatase"/>
</dbReference>
<evidence type="ECO:0008006" key="3">
    <source>
        <dbReference type="Google" id="ProtNLM"/>
    </source>
</evidence>
<dbReference type="PANTHER" id="PTHR46523">
    <property type="entry name" value="DCTP PYROPHOSPHATASE 1"/>
    <property type="match status" value="1"/>
</dbReference>
<accession>D2QY35</accession>
<dbReference type="HOGENOM" id="CLU_110454_1_0_0"/>
<dbReference type="PANTHER" id="PTHR46523:SF1">
    <property type="entry name" value="DCTP PYROPHOSPHATASE 1"/>
    <property type="match status" value="1"/>
</dbReference>
<proteinExistence type="predicted"/>
<dbReference type="KEGG" id="psl:Psta_1574"/>
<dbReference type="Proteomes" id="UP000001887">
    <property type="component" value="Chromosome"/>
</dbReference>
<dbReference type="InterPro" id="IPR025984">
    <property type="entry name" value="DCTPP"/>
</dbReference>
<reference evidence="1 2" key="1">
    <citation type="journal article" date="2009" name="Stand. Genomic Sci.">
        <title>Complete genome sequence of Pirellula staleyi type strain (ATCC 27377).</title>
        <authorList>
            <person name="Clum A."/>
            <person name="Tindall B.J."/>
            <person name="Sikorski J."/>
            <person name="Ivanova N."/>
            <person name="Mavrommatis K."/>
            <person name="Lucas S."/>
            <person name="Glavina del Rio T."/>
            <person name="Nolan M."/>
            <person name="Chen F."/>
            <person name="Tice H."/>
            <person name="Pitluck S."/>
            <person name="Cheng J.F."/>
            <person name="Chertkov O."/>
            <person name="Brettin T."/>
            <person name="Han C."/>
            <person name="Detter J.C."/>
            <person name="Kuske C."/>
            <person name="Bruce D."/>
            <person name="Goodwin L."/>
            <person name="Ovchinikova G."/>
            <person name="Pati A."/>
            <person name="Mikhailova N."/>
            <person name="Chen A."/>
            <person name="Palaniappan K."/>
            <person name="Land M."/>
            <person name="Hauser L."/>
            <person name="Chang Y.J."/>
            <person name="Jeffries C.D."/>
            <person name="Chain P."/>
            <person name="Rohde M."/>
            <person name="Goker M."/>
            <person name="Bristow J."/>
            <person name="Eisen J.A."/>
            <person name="Markowitz V."/>
            <person name="Hugenholtz P."/>
            <person name="Kyrpides N.C."/>
            <person name="Klenk H.P."/>
            <person name="Lapidus A."/>
        </authorList>
    </citation>
    <scope>NUCLEOTIDE SEQUENCE [LARGE SCALE GENOMIC DNA]</scope>
    <source>
        <strain evidence="2">ATCC 27377 / DSM 6068 / ICPB 4128</strain>
    </source>
</reference>
<dbReference type="Pfam" id="PF12643">
    <property type="entry name" value="MazG-like"/>
    <property type="match status" value="1"/>
</dbReference>
<dbReference type="OrthoDB" id="9791898at2"/>
<evidence type="ECO:0000313" key="2">
    <source>
        <dbReference type="Proteomes" id="UP000001887"/>
    </source>
</evidence>
<dbReference type="STRING" id="530564.Psta_1574"/>
<evidence type="ECO:0000313" key="1">
    <source>
        <dbReference type="EMBL" id="ADB16249.1"/>
    </source>
</evidence>